<dbReference type="OrthoDB" id="9811671at2"/>
<dbReference type="PANTHER" id="PTHR36919:SF2">
    <property type="entry name" value="BLL6627 PROTEIN"/>
    <property type="match status" value="1"/>
</dbReference>
<keyword evidence="1" id="KW-0732">Signal</keyword>
<gene>
    <name evidence="3" type="ORF">PsAD2_04190</name>
</gene>
<dbReference type="Proteomes" id="UP000076577">
    <property type="component" value="Unassembled WGS sequence"/>
</dbReference>
<dbReference type="RefSeq" id="WP_068010316.1">
    <property type="nucleotide sequence ID" value="NZ_FOFM01000014.1"/>
</dbReference>
<sequence length="136" mass="14477">MKAIILKASLAATLSIGLTTSALAADAAGTWLRANGSAKIKIAKCGGGLCGNIVWLKKPSKDIHNKDPKLRGRSLIGTQTILGMKPNGDSNWKGKIYNAEDGKTYSGNLKLVSANKLKVEGCVMVFCRGETWTRTK</sequence>
<comment type="caution">
    <text evidence="3">The sequence shown here is derived from an EMBL/GenBank/DDBJ whole genome shotgun (WGS) entry which is preliminary data.</text>
</comment>
<name>A0A165TVG1_9HYPH</name>
<feature type="signal peptide" evidence="1">
    <location>
        <begin position="1"/>
        <end position="24"/>
    </location>
</feature>
<evidence type="ECO:0000313" key="3">
    <source>
        <dbReference type="EMBL" id="KZL06677.1"/>
    </source>
</evidence>
<keyword evidence="4" id="KW-1185">Reference proteome</keyword>
<dbReference type="Pfam" id="PF09917">
    <property type="entry name" value="DUF2147"/>
    <property type="match status" value="1"/>
</dbReference>
<protein>
    <recommendedName>
        <fullName evidence="2">DUF2147 domain-containing protein</fullName>
    </recommendedName>
</protein>
<dbReference type="AlphaFoldDB" id="A0A165TVG1"/>
<dbReference type="InterPro" id="IPR019223">
    <property type="entry name" value="DUF2147"/>
</dbReference>
<organism evidence="3 4">
    <name type="scientific">Pseudovibrio axinellae</name>
    <dbReference type="NCBI Taxonomy" id="989403"/>
    <lineage>
        <taxon>Bacteria</taxon>
        <taxon>Pseudomonadati</taxon>
        <taxon>Pseudomonadota</taxon>
        <taxon>Alphaproteobacteria</taxon>
        <taxon>Hyphomicrobiales</taxon>
        <taxon>Stappiaceae</taxon>
        <taxon>Pseudovibrio</taxon>
    </lineage>
</organism>
<dbReference type="Gene3D" id="2.40.128.520">
    <property type="match status" value="1"/>
</dbReference>
<dbReference type="PATRIC" id="fig|989403.3.peg.4579"/>
<dbReference type="PANTHER" id="PTHR36919">
    <property type="entry name" value="BLR1215 PROTEIN"/>
    <property type="match status" value="1"/>
</dbReference>
<evidence type="ECO:0000256" key="1">
    <source>
        <dbReference type="SAM" id="SignalP"/>
    </source>
</evidence>
<evidence type="ECO:0000313" key="4">
    <source>
        <dbReference type="Proteomes" id="UP000076577"/>
    </source>
</evidence>
<accession>A0A165TVG1</accession>
<evidence type="ECO:0000259" key="2">
    <source>
        <dbReference type="Pfam" id="PF09917"/>
    </source>
</evidence>
<dbReference type="EMBL" id="LMCB01000139">
    <property type="protein sequence ID" value="KZL06677.1"/>
    <property type="molecule type" value="Genomic_DNA"/>
</dbReference>
<proteinExistence type="predicted"/>
<reference evidence="3 4" key="1">
    <citation type="journal article" date="2016" name="Front. Microbiol.">
        <title>Comparative Genomic Analysis Reveals a Diverse Repertoire of Genes Involved in Prokaryote-Eukaryote Interactions within the Pseudovibrio Genus.</title>
        <authorList>
            <person name="Romano S."/>
            <person name="Fernandez-Guerra A."/>
            <person name="Reen F.J."/>
            <person name="Glockner F.O."/>
            <person name="Crowley S.P."/>
            <person name="O'Sullivan O."/>
            <person name="Cotter P.D."/>
            <person name="Adams C."/>
            <person name="Dobson A.D."/>
            <person name="O'Gara F."/>
        </authorList>
    </citation>
    <scope>NUCLEOTIDE SEQUENCE [LARGE SCALE GENOMIC DNA]</scope>
    <source>
        <strain evidence="3 4">Ad2</strain>
    </source>
</reference>
<feature type="domain" description="DUF2147" evidence="2">
    <location>
        <begin position="29"/>
        <end position="134"/>
    </location>
</feature>
<feature type="chain" id="PRO_5007867393" description="DUF2147 domain-containing protein" evidence="1">
    <location>
        <begin position="25"/>
        <end position="136"/>
    </location>
</feature>